<proteinExistence type="predicted"/>
<dbReference type="EMBL" id="BARS01015899">
    <property type="protein sequence ID" value="GAF95610.1"/>
    <property type="molecule type" value="Genomic_DNA"/>
</dbReference>
<organism evidence="1">
    <name type="scientific">marine sediment metagenome</name>
    <dbReference type="NCBI Taxonomy" id="412755"/>
    <lineage>
        <taxon>unclassified sequences</taxon>
        <taxon>metagenomes</taxon>
        <taxon>ecological metagenomes</taxon>
    </lineage>
</organism>
<accession>X0V4N9</accession>
<dbReference type="AlphaFoldDB" id="X0V4N9"/>
<sequence>ENFKIAFNLDSFNSAFVIHPTNGIPFFTSKHQPSSGANFFTNRDLCSKLKEAYEIQGDYKKIFMKPMYFGKINSMEIYKMIPMKDMETKFYDGKVIERTGEPDPNVNHESDDKS</sequence>
<reference evidence="1" key="1">
    <citation type="journal article" date="2014" name="Front. Microbiol.">
        <title>High frequency of phylogenetically diverse reductive dehalogenase-homologous genes in deep subseafloor sedimentary metagenomes.</title>
        <authorList>
            <person name="Kawai M."/>
            <person name="Futagami T."/>
            <person name="Toyoda A."/>
            <person name="Takaki Y."/>
            <person name="Nishi S."/>
            <person name="Hori S."/>
            <person name="Arai W."/>
            <person name="Tsubouchi T."/>
            <person name="Morono Y."/>
            <person name="Uchiyama I."/>
            <person name="Ito T."/>
            <person name="Fujiyama A."/>
            <person name="Inagaki F."/>
            <person name="Takami H."/>
        </authorList>
    </citation>
    <scope>NUCLEOTIDE SEQUENCE</scope>
    <source>
        <strain evidence="1">Expedition CK06-06</strain>
    </source>
</reference>
<evidence type="ECO:0000313" key="1">
    <source>
        <dbReference type="EMBL" id="GAF95610.1"/>
    </source>
</evidence>
<feature type="non-terminal residue" evidence="1">
    <location>
        <position position="1"/>
    </location>
</feature>
<comment type="caution">
    <text evidence="1">The sequence shown here is derived from an EMBL/GenBank/DDBJ whole genome shotgun (WGS) entry which is preliminary data.</text>
</comment>
<name>X0V4N9_9ZZZZ</name>
<gene>
    <name evidence="1" type="ORF">S01H1_26240</name>
</gene>
<protein>
    <submittedName>
        <fullName evidence="1">Uncharacterized protein</fullName>
    </submittedName>
</protein>